<protein>
    <recommendedName>
        <fullName evidence="2">SCAN box domain-containing protein</fullName>
    </recommendedName>
</protein>
<dbReference type="Gene3D" id="1.10.4020.10">
    <property type="entry name" value="DNA breaking-rejoining enzymes"/>
    <property type="match status" value="1"/>
</dbReference>
<dbReference type="Pfam" id="PF02023">
    <property type="entry name" value="SCAN"/>
    <property type="match status" value="1"/>
</dbReference>
<evidence type="ECO:0000259" key="2">
    <source>
        <dbReference type="PROSITE" id="PS50804"/>
    </source>
</evidence>
<dbReference type="EMBL" id="CALNXK010000008">
    <property type="protein sequence ID" value="CAH3040873.1"/>
    <property type="molecule type" value="Genomic_DNA"/>
</dbReference>
<dbReference type="PANTHER" id="PTHR46888:SF1">
    <property type="entry name" value="RIBONUCLEASE H"/>
    <property type="match status" value="1"/>
</dbReference>
<gene>
    <name evidence="3" type="ORF">PLOB_00045528</name>
</gene>
<name>A0ABN8N5L4_9CNID</name>
<evidence type="ECO:0000313" key="4">
    <source>
        <dbReference type="Proteomes" id="UP001159405"/>
    </source>
</evidence>
<proteinExistence type="predicted"/>
<keyword evidence="4" id="KW-1185">Reference proteome</keyword>
<dbReference type="InterPro" id="IPR003309">
    <property type="entry name" value="SCAN_dom"/>
</dbReference>
<feature type="region of interest" description="Disordered" evidence="1">
    <location>
        <begin position="26"/>
        <end position="76"/>
    </location>
</feature>
<feature type="domain" description="SCAN box" evidence="2">
    <location>
        <begin position="210"/>
        <end position="288"/>
    </location>
</feature>
<sequence length="343" mass="40644">MDKFIQIGEKFGLEGEKLLEFVEKQQKLEEERRREEEEEKEEKRRKLEEERRREEEEKEEKQERRRREDEERETRRQERELRKLELQAVLLKQREAIEAAKREHELELARLAQGRNDTELTEVREDRAKAPKLPSFVDGKDDLDAYLQRFERFATTAKWEKTGWASKLSALLSGRALEVYSRLSEEAAQDYDRVKLALMKRYDLTEDGYRPKFRASKLEVDESPEQFIVRLDRYLLRWLELSNTDRSFEGLKDLIVKEQFIDSCPKELAIHLRERAPETLAQIAKIADQYLEAHGKHLFSSASKKPQVQPKVEDTKTAQSDTTALQCYKCNARGHKAILTAQF</sequence>
<dbReference type="PANTHER" id="PTHR46888">
    <property type="entry name" value="ZINC KNUCKLE DOMAINCONTAINING PROTEIN-RELATED"/>
    <property type="match status" value="1"/>
</dbReference>
<dbReference type="InterPro" id="IPR038269">
    <property type="entry name" value="SCAN_sf"/>
</dbReference>
<dbReference type="SUPFAM" id="SSF47353">
    <property type="entry name" value="Retrovirus capsid dimerization domain-like"/>
    <property type="match status" value="1"/>
</dbReference>
<reference evidence="3 4" key="1">
    <citation type="submission" date="2022-05" db="EMBL/GenBank/DDBJ databases">
        <authorList>
            <consortium name="Genoscope - CEA"/>
            <person name="William W."/>
        </authorList>
    </citation>
    <scope>NUCLEOTIDE SEQUENCE [LARGE SCALE GENOMIC DNA]</scope>
</reference>
<evidence type="ECO:0000313" key="3">
    <source>
        <dbReference type="EMBL" id="CAH3040873.1"/>
    </source>
</evidence>
<dbReference type="PROSITE" id="PS50804">
    <property type="entry name" value="SCAN_BOX"/>
    <property type="match status" value="1"/>
</dbReference>
<dbReference type="Proteomes" id="UP001159405">
    <property type="component" value="Unassembled WGS sequence"/>
</dbReference>
<comment type="caution">
    <text evidence="3">The sequence shown here is derived from an EMBL/GenBank/DDBJ whole genome shotgun (WGS) entry which is preliminary data.</text>
</comment>
<organism evidence="3 4">
    <name type="scientific">Porites lobata</name>
    <dbReference type="NCBI Taxonomy" id="104759"/>
    <lineage>
        <taxon>Eukaryota</taxon>
        <taxon>Metazoa</taxon>
        <taxon>Cnidaria</taxon>
        <taxon>Anthozoa</taxon>
        <taxon>Hexacorallia</taxon>
        <taxon>Scleractinia</taxon>
        <taxon>Fungiina</taxon>
        <taxon>Poritidae</taxon>
        <taxon>Porites</taxon>
    </lineage>
</organism>
<accession>A0ABN8N5L4</accession>
<evidence type="ECO:0000256" key="1">
    <source>
        <dbReference type="SAM" id="MobiDB-lite"/>
    </source>
</evidence>